<protein>
    <submittedName>
        <fullName evidence="3">DUF397 domain-containing protein</fullName>
    </submittedName>
</protein>
<dbReference type="Proteomes" id="UP000475532">
    <property type="component" value="Unassembled WGS sequence"/>
</dbReference>
<comment type="caution">
    <text evidence="3">The sequence shown here is derived from an EMBL/GenBank/DDBJ whole genome shotgun (WGS) entry which is preliminary data.</text>
</comment>
<dbReference type="InterPro" id="IPR007278">
    <property type="entry name" value="DUF397"/>
</dbReference>
<evidence type="ECO:0000313" key="3">
    <source>
        <dbReference type="EMBL" id="NEA23897.1"/>
    </source>
</evidence>
<evidence type="ECO:0000313" key="4">
    <source>
        <dbReference type="Proteomes" id="UP000475532"/>
    </source>
</evidence>
<sequence>MSMPATCIVVAPLRGRSIPSRSAGHETTSNARSSSAVSGNENAITLANLRERKGWGRARSPDARPAGAQNGGDCVELASASDLISVRDSKHFGEPVVAMKRGGFRRLAEVLKSV</sequence>
<evidence type="ECO:0000259" key="2">
    <source>
        <dbReference type="Pfam" id="PF04149"/>
    </source>
</evidence>
<dbReference type="AlphaFoldDB" id="A0A6L9QEH9"/>
<feature type="domain" description="DUF397" evidence="2">
    <location>
        <begin position="69"/>
        <end position="109"/>
    </location>
</feature>
<gene>
    <name evidence="3" type="ORF">G3I70_15580</name>
</gene>
<evidence type="ECO:0000256" key="1">
    <source>
        <dbReference type="SAM" id="MobiDB-lite"/>
    </source>
</evidence>
<feature type="region of interest" description="Disordered" evidence="1">
    <location>
        <begin position="17"/>
        <end position="72"/>
    </location>
</feature>
<feature type="compositionally biased region" description="Polar residues" evidence="1">
    <location>
        <begin position="25"/>
        <end position="45"/>
    </location>
</feature>
<dbReference type="Pfam" id="PF04149">
    <property type="entry name" value="DUF397"/>
    <property type="match status" value="1"/>
</dbReference>
<accession>A0A6L9QEH9</accession>
<feature type="compositionally biased region" description="Basic and acidic residues" evidence="1">
    <location>
        <begin position="49"/>
        <end position="62"/>
    </location>
</feature>
<dbReference type="EMBL" id="JAAGLI010000381">
    <property type="protein sequence ID" value="NEA23897.1"/>
    <property type="molecule type" value="Genomic_DNA"/>
</dbReference>
<name>A0A6L9QEH9_9ACTN</name>
<reference evidence="3 4" key="1">
    <citation type="submission" date="2020-01" db="EMBL/GenBank/DDBJ databases">
        <title>Insect and environment-associated Actinomycetes.</title>
        <authorList>
            <person name="Currrie C."/>
            <person name="Chevrette M."/>
            <person name="Carlson C."/>
            <person name="Stubbendieck R."/>
            <person name="Wendt-Pienkowski E."/>
        </authorList>
    </citation>
    <scope>NUCLEOTIDE SEQUENCE [LARGE SCALE GENOMIC DNA]</scope>
    <source>
        <strain evidence="3 4">SID10258</strain>
    </source>
</reference>
<proteinExistence type="predicted"/>
<organism evidence="3 4">
    <name type="scientific">Actinomadura bangladeshensis</name>
    <dbReference type="NCBI Taxonomy" id="453573"/>
    <lineage>
        <taxon>Bacteria</taxon>
        <taxon>Bacillati</taxon>
        <taxon>Actinomycetota</taxon>
        <taxon>Actinomycetes</taxon>
        <taxon>Streptosporangiales</taxon>
        <taxon>Thermomonosporaceae</taxon>
        <taxon>Actinomadura</taxon>
    </lineage>
</organism>